<accession>A0ACD4ZVK9</accession>
<reference evidence="1" key="1">
    <citation type="submission" date="2022-10" db="EMBL/GenBank/DDBJ databases">
        <title>The complete genomes of actinobacterial strains from the NBC collection.</title>
        <authorList>
            <person name="Joergensen T.S."/>
            <person name="Alvarez Arevalo M."/>
            <person name="Sterndorff E.B."/>
            <person name="Faurdal D."/>
            <person name="Vuksanovic O."/>
            <person name="Mourched A.-S."/>
            <person name="Charusanti P."/>
            <person name="Shaw S."/>
            <person name="Blin K."/>
            <person name="Weber T."/>
        </authorList>
    </citation>
    <scope>NUCLEOTIDE SEQUENCE</scope>
    <source>
        <strain evidence="1">NBC 01771</strain>
    </source>
</reference>
<sequence>MPTSPRHAPPHAPVAITGMGVVTPAGCTPDDLWAALRAGRSTAATLTHLDLERHRVRIGCRVRGLDSLGLVPAKDARRMDPFALYGTTAALAAHRDAGAPAADPGRTAIVVGNAVGGRATSDLESGHFAESGPHRVNPLMPLMTMPNAAAAQISMRLGWQGPALTIATTCASGADAIGHALTLLRTHRADVVLAGGCESTLTPVTLAGFGNLNAVSLRNDDPEHASRPFDADRDGFVMGEGAGFVVLERLDDARARGARTYATVAGYAATSDAYHLAMPLPDGGAAVGAMAGAIADAGLAPSDIVHVNAHGTSTPHNDRAEAIALAKVFGTDGPPVTASKSVIGHLIGAAGAVELIATVQAMSRCEVPPTANHEQLEPGMEIDVVHGAPRAVASGPALSNSFGFGGHNSSLVVAPI</sequence>
<organism evidence="1 2">
    <name type="scientific">Streptomyces scopuliridis</name>
    <dbReference type="NCBI Taxonomy" id="452529"/>
    <lineage>
        <taxon>Bacteria</taxon>
        <taxon>Bacillati</taxon>
        <taxon>Actinomycetota</taxon>
        <taxon>Actinomycetes</taxon>
        <taxon>Kitasatosporales</taxon>
        <taxon>Streptomycetaceae</taxon>
        <taxon>Streptomyces</taxon>
    </lineage>
</organism>
<name>A0ACD4ZVK9_9ACTN</name>
<proteinExistence type="predicted"/>
<evidence type="ECO:0000313" key="2">
    <source>
        <dbReference type="Proteomes" id="UP001348369"/>
    </source>
</evidence>
<evidence type="ECO:0000313" key="1">
    <source>
        <dbReference type="EMBL" id="WSC02495.1"/>
    </source>
</evidence>
<protein>
    <submittedName>
        <fullName evidence="1">Beta-ketoacyl-[acyl-carrier-protein] synthase family protein</fullName>
    </submittedName>
</protein>
<dbReference type="EMBL" id="CP109109">
    <property type="protein sequence ID" value="WSC02495.1"/>
    <property type="molecule type" value="Genomic_DNA"/>
</dbReference>
<gene>
    <name evidence="1" type="ORF">OG835_39565</name>
</gene>
<dbReference type="Proteomes" id="UP001348369">
    <property type="component" value="Chromosome"/>
</dbReference>
<keyword evidence="2" id="KW-1185">Reference proteome</keyword>